<dbReference type="SMART" id="SM00184">
    <property type="entry name" value="RING"/>
    <property type="match status" value="1"/>
</dbReference>
<dbReference type="InterPro" id="IPR001841">
    <property type="entry name" value="Znf_RING"/>
</dbReference>
<feature type="compositionally biased region" description="Basic and acidic residues" evidence="5">
    <location>
        <begin position="241"/>
        <end position="259"/>
    </location>
</feature>
<evidence type="ECO:0000259" key="6">
    <source>
        <dbReference type="PROSITE" id="PS50089"/>
    </source>
</evidence>
<feature type="compositionally biased region" description="Acidic residues" evidence="5">
    <location>
        <begin position="458"/>
        <end position="469"/>
    </location>
</feature>
<feature type="compositionally biased region" description="Low complexity" evidence="5">
    <location>
        <begin position="228"/>
        <end position="240"/>
    </location>
</feature>
<feature type="coiled-coil region" evidence="4">
    <location>
        <begin position="133"/>
        <end position="192"/>
    </location>
</feature>
<feature type="domain" description="RING-type" evidence="6">
    <location>
        <begin position="12"/>
        <end position="53"/>
    </location>
</feature>
<dbReference type="GO" id="GO:0031297">
    <property type="term" value="P:replication fork processing"/>
    <property type="evidence" value="ECO:0007669"/>
    <property type="project" value="TreeGrafter"/>
</dbReference>
<dbReference type="SUPFAM" id="SSF57850">
    <property type="entry name" value="RING/U-box"/>
    <property type="match status" value="1"/>
</dbReference>
<feature type="coiled-coil region" evidence="4">
    <location>
        <begin position="67"/>
        <end position="108"/>
    </location>
</feature>
<dbReference type="InterPro" id="IPR013083">
    <property type="entry name" value="Znf_RING/FYVE/PHD"/>
</dbReference>
<dbReference type="PANTHER" id="PTHR46569">
    <property type="entry name" value="E3 UBIQUITIN-PROTEIN LIGASE TRAIP"/>
    <property type="match status" value="1"/>
</dbReference>
<evidence type="ECO:0000256" key="5">
    <source>
        <dbReference type="SAM" id="MobiDB-lite"/>
    </source>
</evidence>
<accession>A0A9C5Z6A5</accession>
<dbReference type="GeneID" id="119639489"/>
<dbReference type="GO" id="GO:0016567">
    <property type="term" value="P:protein ubiquitination"/>
    <property type="evidence" value="ECO:0007669"/>
    <property type="project" value="TreeGrafter"/>
</dbReference>
<protein>
    <submittedName>
        <fullName evidence="8 9">E3 ubiquitin-protein ligase TRAIP-like</fullName>
    </submittedName>
</protein>
<dbReference type="RefSeq" id="XP_037892826.1">
    <property type="nucleotide sequence ID" value="XM_038036898.1"/>
</dbReference>
<evidence type="ECO:0000313" key="9">
    <source>
        <dbReference type="RefSeq" id="XP_037892826.1"/>
    </source>
</evidence>
<proteinExistence type="predicted"/>
<evidence type="ECO:0000313" key="8">
    <source>
        <dbReference type="RefSeq" id="XP_037892825.1"/>
    </source>
</evidence>
<dbReference type="GO" id="GO:0008270">
    <property type="term" value="F:zinc ion binding"/>
    <property type="evidence" value="ECO:0007669"/>
    <property type="project" value="UniProtKB-KW"/>
</dbReference>
<evidence type="ECO:0000256" key="3">
    <source>
        <dbReference type="PROSITE-ProRule" id="PRU00175"/>
    </source>
</evidence>
<dbReference type="Gene3D" id="3.30.40.10">
    <property type="entry name" value="Zinc/RING finger domain, C3HC4 (zinc finger)"/>
    <property type="match status" value="1"/>
</dbReference>
<dbReference type="GO" id="GO:0061630">
    <property type="term" value="F:ubiquitin protein ligase activity"/>
    <property type="evidence" value="ECO:0007669"/>
    <property type="project" value="TreeGrafter"/>
</dbReference>
<dbReference type="AlphaFoldDB" id="A0A9C5Z6A5"/>
<dbReference type="RefSeq" id="XP_037892825.1">
    <property type="nucleotide sequence ID" value="XM_038036897.1"/>
</dbReference>
<dbReference type="InterPro" id="IPR052639">
    <property type="entry name" value="TRAIP_ubiq-protein_ligase"/>
</dbReference>
<reference evidence="8 9" key="1">
    <citation type="submission" date="2025-04" db="UniProtKB">
        <authorList>
            <consortium name="RefSeq"/>
        </authorList>
    </citation>
    <scope>IDENTIFICATION</scope>
    <source>
        <tissue evidence="8 9">Whole body pupa</tissue>
    </source>
</reference>
<feature type="region of interest" description="Disordered" evidence="5">
    <location>
        <begin position="225"/>
        <end position="262"/>
    </location>
</feature>
<gene>
    <name evidence="8 9" type="primary">LOC119639489</name>
</gene>
<evidence type="ECO:0000256" key="4">
    <source>
        <dbReference type="SAM" id="Coils"/>
    </source>
</evidence>
<evidence type="ECO:0000313" key="7">
    <source>
        <dbReference type="Proteomes" id="UP000092443"/>
    </source>
</evidence>
<feature type="region of interest" description="Disordered" evidence="5">
    <location>
        <begin position="452"/>
        <end position="483"/>
    </location>
</feature>
<keyword evidence="1 3" id="KW-0863">Zinc-finger</keyword>
<dbReference type="PROSITE" id="PS50089">
    <property type="entry name" value="ZF_RING_2"/>
    <property type="match status" value="1"/>
</dbReference>
<dbReference type="KEGG" id="gfs:119639489"/>
<evidence type="ECO:0000256" key="2">
    <source>
        <dbReference type="ARBA" id="ARBA00022833"/>
    </source>
</evidence>
<evidence type="ECO:0000256" key="1">
    <source>
        <dbReference type="ARBA" id="ARBA00022771"/>
    </source>
</evidence>
<feature type="compositionally biased region" description="Low complexity" evidence="5">
    <location>
        <begin position="470"/>
        <end position="483"/>
    </location>
</feature>
<organism evidence="7 9">
    <name type="scientific">Glossina fuscipes</name>
    <dbReference type="NCBI Taxonomy" id="7396"/>
    <lineage>
        <taxon>Eukaryota</taxon>
        <taxon>Metazoa</taxon>
        <taxon>Ecdysozoa</taxon>
        <taxon>Arthropoda</taxon>
        <taxon>Hexapoda</taxon>
        <taxon>Insecta</taxon>
        <taxon>Pterygota</taxon>
        <taxon>Neoptera</taxon>
        <taxon>Endopterygota</taxon>
        <taxon>Diptera</taxon>
        <taxon>Brachycera</taxon>
        <taxon>Muscomorpha</taxon>
        <taxon>Hippoboscoidea</taxon>
        <taxon>Glossinidae</taxon>
        <taxon>Glossina</taxon>
    </lineage>
</organism>
<dbReference type="GO" id="GO:0090734">
    <property type="term" value="C:site of DNA damage"/>
    <property type="evidence" value="ECO:0007669"/>
    <property type="project" value="TreeGrafter"/>
</dbReference>
<dbReference type="GO" id="GO:0005634">
    <property type="term" value="C:nucleus"/>
    <property type="evidence" value="ECO:0007669"/>
    <property type="project" value="TreeGrafter"/>
</dbReference>
<sequence>MLRMSLAPSALCSICKENFKDGDEVRSISCGHVFHYACIQEWGTRSTVCPQCRFQYESMQKLLLKFNESRNDVYEKLQEELQSNETELRQLEQQYNITKEEVEVLRAEVSTDNDIEKEFLALQKLYTEIMDDNAQIERQNECLSLQIADKTKEISSLKEEVVDVETPTTDSNLILEQEVKILKQKLEHITKELHVEVSNSMRLSIEKIKLQNLVDQYSATKVEEHSIATPSTNNATTNNAKKPEQKNAMKKEGQKEKKQTLAKNKLSIKTRNYFTSVVLKRFPSKHVRYPLADVVVAFAAAIEIQLSVDDVYNVRVHEQRPTNQSFLQNQVGLEVQFKTLQLKIEFLRNKSKVKNHPEYGSVLISEYMNENTYSLLCYAKKKLKTLGFSIAYQRGQIKALHNNNGTKGSTGLPQLCIENRGQVDDLARSSAENKENFKSSVSMLRSLQAGGIKKKEEDLENDSNDEVTDSDSSSSLSFLLSLE</sequence>
<keyword evidence="7" id="KW-1185">Reference proteome</keyword>
<keyword evidence="2" id="KW-0862">Zinc</keyword>
<name>A0A9C5Z6A5_9MUSC</name>
<dbReference type="CDD" id="cd16454">
    <property type="entry name" value="RING-H2_PA-TM-RING"/>
    <property type="match status" value="1"/>
</dbReference>
<keyword evidence="1 3" id="KW-0479">Metal-binding</keyword>
<dbReference type="Proteomes" id="UP000092443">
    <property type="component" value="Unplaced"/>
</dbReference>
<dbReference type="PANTHER" id="PTHR46569:SF1">
    <property type="entry name" value="E3 UBIQUITIN-PROTEIN LIGASE RFWD3-RELATED"/>
    <property type="match status" value="1"/>
</dbReference>
<dbReference type="Pfam" id="PF13639">
    <property type="entry name" value="zf-RING_2"/>
    <property type="match status" value="1"/>
</dbReference>
<keyword evidence="4" id="KW-0175">Coiled coil</keyword>